<dbReference type="Gene3D" id="3.30.160.60">
    <property type="entry name" value="Classic Zinc Finger"/>
    <property type="match status" value="1"/>
</dbReference>
<dbReference type="SMART" id="SM00355">
    <property type="entry name" value="ZnF_C2H2"/>
    <property type="match status" value="2"/>
</dbReference>
<feature type="compositionally biased region" description="Low complexity" evidence="5">
    <location>
        <begin position="1535"/>
        <end position="1546"/>
    </location>
</feature>
<dbReference type="Pfam" id="PF01388">
    <property type="entry name" value="ARID"/>
    <property type="match status" value="1"/>
</dbReference>
<feature type="compositionally biased region" description="Low complexity" evidence="5">
    <location>
        <begin position="690"/>
        <end position="701"/>
    </location>
</feature>
<dbReference type="SUPFAM" id="SSF48371">
    <property type="entry name" value="ARM repeat"/>
    <property type="match status" value="1"/>
</dbReference>
<evidence type="ECO:0000313" key="8">
    <source>
        <dbReference type="EMBL" id="KAL3391678.1"/>
    </source>
</evidence>
<feature type="region of interest" description="Disordered" evidence="5">
    <location>
        <begin position="1787"/>
        <end position="1819"/>
    </location>
</feature>
<dbReference type="InterPro" id="IPR013087">
    <property type="entry name" value="Znf_C2H2_type"/>
</dbReference>
<feature type="compositionally biased region" description="Low complexity" evidence="5">
    <location>
        <begin position="563"/>
        <end position="580"/>
    </location>
</feature>
<feature type="compositionally biased region" description="Low complexity" evidence="5">
    <location>
        <begin position="1789"/>
        <end position="1805"/>
    </location>
</feature>
<comment type="caution">
    <text evidence="8">The sequence shown here is derived from an EMBL/GenBank/DDBJ whole genome shotgun (WGS) entry which is preliminary data.</text>
</comment>
<dbReference type="Proteomes" id="UP001627154">
    <property type="component" value="Unassembled WGS sequence"/>
</dbReference>
<feature type="compositionally biased region" description="Polar residues" evidence="5">
    <location>
        <begin position="588"/>
        <end position="600"/>
    </location>
</feature>
<feature type="compositionally biased region" description="Polar residues" evidence="5">
    <location>
        <begin position="671"/>
        <end position="688"/>
    </location>
</feature>
<feature type="region of interest" description="Disordered" evidence="5">
    <location>
        <begin position="1530"/>
        <end position="1660"/>
    </location>
</feature>
<keyword evidence="3" id="KW-0804">Transcription</keyword>
<dbReference type="Gene3D" id="1.10.150.60">
    <property type="entry name" value="ARID DNA-binding domain"/>
    <property type="match status" value="1"/>
</dbReference>
<gene>
    <name evidence="8" type="ORF">TKK_013606</name>
</gene>
<dbReference type="Pfam" id="PF02257">
    <property type="entry name" value="RFX_DNA_binding"/>
    <property type="match status" value="1"/>
</dbReference>
<feature type="compositionally biased region" description="Low complexity" evidence="5">
    <location>
        <begin position="1071"/>
        <end position="1082"/>
    </location>
</feature>
<dbReference type="SMART" id="SM01014">
    <property type="entry name" value="ARID"/>
    <property type="match status" value="1"/>
</dbReference>
<evidence type="ECO:0000256" key="5">
    <source>
        <dbReference type="SAM" id="MobiDB-lite"/>
    </source>
</evidence>
<keyword evidence="2" id="KW-0805">Transcription regulation</keyword>
<reference evidence="8 9" key="1">
    <citation type="journal article" date="2024" name="bioRxiv">
        <title>A reference genome for Trichogramma kaykai: A tiny desert-dwelling parasitoid wasp with competing sex-ratio distorters.</title>
        <authorList>
            <person name="Culotta J."/>
            <person name="Lindsey A.R."/>
        </authorList>
    </citation>
    <scope>NUCLEOTIDE SEQUENCE [LARGE SCALE GENOMIC DNA]</scope>
    <source>
        <strain evidence="8 9">KSX58</strain>
    </source>
</reference>
<keyword evidence="4" id="KW-0539">Nucleus</keyword>
<feature type="domain" description="ARID" evidence="6">
    <location>
        <begin position="24"/>
        <end position="116"/>
    </location>
</feature>
<feature type="compositionally biased region" description="Basic and acidic residues" evidence="5">
    <location>
        <begin position="1580"/>
        <end position="1596"/>
    </location>
</feature>
<feature type="region of interest" description="Disordered" evidence="5">
    <location>
        <begin position="563"/>
        <end position="631"/>
    </location>
</feature>
<dbReference type="InterPro" id="IPR016024">
    <property type="entry name" value="ARM-type_fold"/>
</dbReference>
<evidence type="ECO:0000256" key="2">
    <source>
        <dbReference type="ARBA" id="ARBA00023015"/>
    </source>
</evidence>
<dbReference type="PANTHER" id="PTHR22970">
    <property type="entry name" value="AT-RICH INTERACTIVE DOMAIN-CONTAINING PROTEIN 2"/>
    <property type="match status" value="1"/>
</dbReference>
<proteinExistence type="predicted"/>
<evidence type="ECO:0000256" key="4">
    <source>
        <dbReference type="ARBA" id="ARBA00023242"/>
    </source>
</evidence>
<dbReference type="PROSITE" id="PS00028">
    <property type="entry name" value="ZINC_FINGER_C2H2_1"/>
    <property type="match status" value="1"/>
</dbReference>
<feature type="compositionally biased region" description="Low complexity" evidence="5">
    <location>
        <begin position="1604"/>
        <end position="1646"/>
    </location>
</feature>
<feature type="domain" description="RFX-type winged-helix" evidence="7">
    <location>
        <begin position="716"/>
        <end position="790"/>
    </location>
</feature>
<keyword evidence="9" id="KW-1185">Reference proteome</keyword>
<evidence type="ECO:0000259" key="6">
    <source>
        <dbReference type="PROSITE" id="PS51011"/>
    </source>
</evidence>
<evidence type="ECO:0000256" key="3">
    <source>
        <dbReference type="ARBA" id="ARBA00023163"/>
    </source>
</evidence>
<dbReference type="PROSITE" id="PS51526">
    <property type="entry name" value="RFX_DBD"/>
    <property type="match status" value="1"/>
</dbReference>
<dbReference type="GO" id="GO:0006325">
    <property type="term" value="P:chromatin organization"/>
    <property type="evidence" value="ECO:0007669"/>
    <property type="project" value="UniProtKB-KW"/>
</dbReference>
<name>A0ABD2WFF7_9HYME</name>
<evidence type="ECO:0000313" key="9">
    <source>
        <dbReference type="Proteomes" id="UP001627154"/>
    </source>
</evidence>
<evidence type="ECO:0000259" key="7">
    <source>
        <dbReference type="PROSITE" id="PS51526"/>
    </source>
</evidence>
<feature type="region of interest" description="Disordered" evidence="5">
    <location>
        <begin position="1222"/>
        <end position="1241"/>
    </location>
</feature>
<sequence>MALPIQQQISQAAMATGKDPVSNDRLRDAFIQDLHRFHDTRGTSFKKLPKIDGKEVDLYKLYTLVTARNGWISVNNKNEWTQLCEDFHLPSGCVNSGVGLKQIYLRYLDRYEKVHFLGEDGHQADDDDDDSRHRKWNARSLHSVPLTYNHNQHNIAESLREYNGLSSNLYKPTSYDKLALSLLSPLPNEQDFAINVCNLLSSEGKHLLRLDRYPRIINHLLAHAGVYDSPGTRQLFVESYSKVRNYSINSFWHDVVEDGNLLQLTDERIYMKKSEKDSGKKIFGWRKFKDPISTSIESTEQGPIDLDDASMDIERDLNNDIEIISEHLAPHLQTDVVAALRERAASTIKFDDDDRELFCVGRTLGTQDLYGQRVLQIATILRNLSFTTENAPVLAKNISLLRFVMLCVRASWNCLHQLGFDTFGNIANEIVLREVGENMSKMVLESITKGIHSQDRFIVISCLDVLNKISQQDANEEMLTLSLDDQVYETICRFLALSDIALLVYTLECLYALTSLGERPCTSVSRVRGAIDTLVALVTVEAQSYGPKACILMKVVETVSSVPASSQPQTPSTPQTPQATIGQHGPSPHSQQVVTVPVQHSTVPAAPTATSVSSSSSASPTPHQTISVSSLIASQQQHMAVKIVPQQQVTNTATVTQPSTQQVHQVQTTTPIKNSNTANNSRPSTPKNTAAAKAAASAQQQQYSHRQVIEENDQFAVNFLRANYEPAVGGKVEQEEVYKKYFNFCTQSGRRGVIAPAHFPRCVKSVFGGINSGSEGINNSKYYEGISVRANPNPVVVCASTSTINNAVGTATTSNNAVSMSTMTTTTTPVKVQHHLNDNSTASTMAPSSPILKAQLSAPAKATIPCIRAPSQVSVAHPHLSHALLASGTQQPIVSSTQPQQPQTVQVILKEDPIRSGNATSSSIIKSLLATKVTVGNECVQSSNTTTTASISANQLLTAGQVAQRQQQQQQLKQRQQQLQQVQTIGTTPLKIISVKPNKTVVAVKKVQRLNGAKLMVSNNGEKIEAMEVDNGNQSPQLFVSSTDSNHIILRQSSANINANKIQNTPVIEDSNSTNNSLASSSGIGGSRDCSGVGTQEENSLTSFEGILLNGAPSNLDIDAQEDGSSKDSNCAGFKDKSAQSVMLADLLERKSEKELIPNGTIGTKDLVENHIKKVRALRESDVKIKREVIEDNAESAPRLVMKRALSADCSEPKGLNNCKKSKYANGTSSPESTIKAEDAEEEKVTVSSTAANLYAALAADIIEDEADLIEEPTTKPEIKPEIKTEIKQEIKEEPPKSVAKVTSAVGSVNVIQAAASEQSQQLQQQVQVHTAAQKIGITREQLQQQLQQQGLIVPRQIVVQQNIGTGSNQIVAVPASALANVRTQNSQSQQQQVLQVPQSAVGQTHYVISGGGGQNYVLAQPQTTLLQGQPQTVLVAQQQGTNTKTIIILQPQTSSPAQAQKMVAVTPQGQQIVVTQVPRAAIQGSTVANIQSPLVSSAGTIVVNSPNVVQQVTQMVQQQVKTNSLPVQMTTQQPSSPMPVRVVTPTPAPIPTPPTSRPTTPLQQQTTIVSATKIQQIPKEIKKEETEKTPSKSEKSVPQNSLSSTTSSTTTTTATAVTAATATTTTTTTTTNTNTNTNSTSNNNARGQTPTPPSNTPKTITIKIDPNKFLCEWRGCLKQFKTPKQVYMHVCEAHCPSGNDETICQWASCDALKRRRFSLMTHLYDRHCCDEIMLARRKQLTLSGKTEVSTTTAPLTPPVNSGYAPNAAIHAIKRHALEFVNPKELLQRPSKPAAATTSSSSPRPGQNPSPEQDDNEGPVTKSIRLTAALILRNLVIYSAHGRRHLRAYEPHLAGVALSKVESSRTIAQVLYDLNDQSSSGHR</sequence>
<dbReference type="EMBL" id="JBJJXI010000108">
    <property type="protein sequence ID" value="KAL3391678.1"/>
    <property type="molecule type" value="Genomic_DNA"/>
</dbReference>
<dbReference type="PROSITE" id="PS51011">
    <property type="entry name" value="ARID"/>
    <property type="match status" value="1"/>
</dbReference>
<feature type="compositionally biased region" description="Low complexity" evidence="5">
    <location>
        <begin position="1558"/>
        <end position="1579"/>
    </location>
</feature>
<evidence type="ECO:0008006" key="10">
    <source>
        <dbReference type="Google" id="ProtNLM"/>
    </source>
</evidence>
<dbReference type="Gene3D" id="1.10.10.10">
    <property type="entry name" value="Winged helix-like DNA-binding domain superfamily/Winged helix DNA-binding domain"/>
    <property type="match status" value="1"/>
</dbReference>
<feature type="compositionally biased region" description="Pro residues" evidence="5">
    <location>
        <begin position="1547"/>
        <end position="1557"/>
    </location>
</feature>
<dbReference type="SUPFAM" id="SSF46774">
    <property type="entry name" value="ARID-like"/>
    <property type="match status" value="1"/>
</dbReference>
<feature type="compositionally biased region" description="Low complexity" evidence="5">
    <location>
        <begin position="601"/>
        <end position="622"/>
    </location>
</feature>
<keyword evidence="1" id="KW-0156">Chromatin regulator</keyword>
<feature type="region of interest" description="Disordered" evidence="5">
    <location>
        <begin position="655"/>
        <end position="701"/>
    </location>
</feature>
<dbReference type="PANTHER" id="PTHR22970:SF14">
    <property type="entry name" value="AT-RICH INTERACTIVE DOMAIN-CONTAINING PROTEIN 2"/>
    <property type="match status" value="1"/>
</dbReference>
<feature type="compositionally biased region" description="Low complexity" evidence="5">
    <location>
        <begin position="655"/>
        <end position="670"/>
    </location>
</feature>
<dbReference type="InterPro" id="IPR052406">
    <property type="entry name" value="Chromatin_Remodeling_Comp"/>
</dbReference>
<protein>
    <recommendedName>
        <fullName evidence="10">ARID domain-containing protein</fullName>
    </recommendedName>
</protein>
<dbReference type="InterPro" id="IPR036388">
    <property type="entry name" value="WH-like_DNA-bd_sf"/>
</dbReference>
<dbReference type="InterPro" id="IPR001606">
    <property type="entry name" value="ARID_dom"/>
</dbReference>
<feature type="region of interest" description="Disordered" evidence="5">
    <location>
        <begin position="1066"/>
        <end position="1096"/>
    </location>
</feature>
<dbReference type="SMART" id="SM00501">
    <property type="entry name" value="BRIGHT"/>
    <property type="match status" value="1"/>
</dbReference>
<evidence type="ECO:0000256" key="1">
    <source>
        <dbReference type="ARBA" id="ARBA00022853"/>
    </source>
</evidence>
<accession>A0ABD2WFF7</accession>
<dbReference type="InterPro" id="IPR003150">
    <property type="entry name" value="DNA-bd_RFX"/>
</dbReference>
<organism evidence="8 9">
    <name type="scientific">Trichogramma kaykai</name>
    <dbReference type="NCBI Taxonomy" id="54128"/>
    <lineage>
        <taxon>Eukaryota</taxon>
        <taxon>Metazoa</taxon>
        <taxon>Ecdysozoa</taxon>
        <taxon>Arthropoda</taxon>
        <taxon>Hexapoda</taxon>
        <taxon>Insecta</taxon>
        <taxon>Pterygota</taxon>
        <taxon>Neoptera</taxon>
        <taxon>Endopterygota</taxon>
        <taxon>Hymenoptera</taxon>
        <taxon>Apocrita</taxon>
        <taxon>Proctotrupomorpha</taxon>
        <taxon>Chalcidoidea</taxon>
        <taxon>Trichogrammatidae</taxon>
        <taxon>Trichogramma</taxon>
    </lineage>
</organism>
<dbReference type="InterPro" id="IPR036431">
    <property type="entry name" value="ARID_dom_sf"/>
</dbReference>